<dbReference type="PROSITE" id="PS51257">
    <property type="entry name" value="PROKAR_LIPOPROTEIN"/>
    <property type="match status" value="1"/>
</dbReference>
<feature type="transmembrane region" description="Helical" evidence="11">
    <location>
        <begin position="6"/>
        <end position="30"/>
    </location>
</feature>
<dbReference type="GO" id="GO:0005886">
    <property type="term" value="C:plasma membrane"/>
    <property type="evidence" value="ECO:0007669"/>
    <property type="project" value="UniProtKB-SubCell"/>
</dbReference>
<evidence type="ECO:0000256" key="8">
    <source>
        <dbReference type="ARBA" id="ARBA00022989"/>
    </source>
</evidence>
<evidence type="ECO:0000259" key="12">
    <source>
        <dbReference type="PROSITE" id="PS50109"/>
    </source>
</evidence>
<comment type="catalytic activity">
    <reaction evidence="1">
        <text>ATP + protein L-histidine = ADP + protein N-phospho-L-histidine.</text>
        <dbReference type="EC" id="2.7.13.3"/>
    </reaction>
</comment>
<feature type="domain" description="Histidine kinase" evidence="12">
    <location>
        <begin position="244"/>
        <end position="463"/>
    </location>
</feature>
<evidence type="ECO:0000256" key="1">
    <source>
        <dbReference type="ARBA" id="ARBA00000085"/>
    </source>
</evidence>
<dbReference type="InterPro" id="IPR003594">
    <property type="entry name" value="HATPase_dom"/>
</dbReference>
<dbReference type="Gene3D" id="3.30.565.10">
    <property type="entry name" value="Histidine kinase-like ATPase, C-terminal domain"/>
    <property type="match status" value="1"/>
</dbReference>
<sequence length="472" mass="48679">MSLRSRLTAITSVAVAAVVVVVSLSCWWLMRGRLYQQLDARLRTDAVAAQQAATPAAAAAAMATATQPRADWRSGPAAPDVAVRFLDTAGIVVAQSAGAQVLGPVAPAAQEVSGSGQGAVLTDAGSDEHSYRVDTVARPGGAVEVARRTGGIAETLTGLGALLIGISLAGVAVAGLIGWTIARAGLSPVERLTTVIEEIARTQDVTAGIPVRGHDEIARLAVAFNGMLTALAGAKAAQRQLVEDAGHELRTPLTGLRNNIELLIHASQQAPHGRAMPAEDQTRLLADLGAQVAELSTLTGELIDLAADDANPEPFEQLALAGCVDAAVVRARIHWPSVVFDLDVLPATCAGQPAALERAVLNLLDNAAKWSPPGGVVRVVMSVNEAGDHADLVVGDDGPGIAEEDREKVFQRFYRAADARAMPGSGLGLAIVAKTVEAHHGSVHAARAESGGAELRIRLPLSASHRKTAAVS</sequence>
<keyword evidence="6 11" id="KW-0812">Transmembrane</keyword>
<keyword evidence="5" id="KW-0808">Transferase</keyword>
<dbReference type="Proteomes" id="UP000318578">
    <property type="component" value="Unassembled WGS sequence"/>
</dbReference>
<protein>
    <recommendedName>
        <fullName evidence="3">histidine kinase</fullName>
        <ecNumber evidence="3">2.7.13.3</ecNumber>
    </recommendedName>
</protein>
<organism evidence="14 15">
    <name type="scientific">Amycolatopsis acidiphila</name>
    <dbReference type="NCBI Taxonomy" id="715473"/>
    <lineage>
        <taxon>Bacteria</taxon>
        <taxon>Bacillati</taxon>
        <taxon>Actinomycetota</taxon>
        <taxon>Actinomycetes</taxon>
        <taxon>Pseudonocardiales</taxon>
        <taxon>Pseudonocardiaceae</taxon>
        <taxon>Amycolatopsis</taxon>
    </lineage>
</organism>
<dbReference type="RefSeq" id="WP_144635489.1">
    <property type="nucleotide sequence ID" value="NZ_BNAX01000016.1"/>
</dbReference>
<dbReference type="CDD" id="cd00082">
    <property type="entry name" value="HisKA"/>
    <property type="match status" value="1"/>
</dbReference>
<dbReference type="Pfam" id="PF02518">
    <property type="entry name" value="HATPase_c"/>
    <property type="match status" value="1"/>
</dbReference>
<evidence type="ECO:0000256" key="11">
    <source>
        <dbReference type="SAM" id="Phobius"/>
    </source>
</evidence>
<evidence type="ECO:0000256" key="7">
    <source>
        <dbReference type="ARBA" id="ARBA00022777"/>
    </source>
</evidence>
<reference evidence="14 15" key="1">
    <citation type="submission" date="2019-07" db="EMBL/GenBank/DDBJ databases">
        <title>New species of Amycolatopsis and Streptomyces.</title>
        <authorList>
            <person name="Duangmal K."/>
            <person name="Teo W.F.A."/>
            <person name="Lipun K."/>
        </authorList>
    </citation>
    <scope>NUCLEOTIDE SEQUENCE [LARGE SCALE GENOMIC DNA]</scope>
    <source>
        <strain evidence="14 15">JCM 30562</strain>
    </source>
</reference>
<dbReference type="AlphaFoldDB" id="A0A558AJ88"/>
<dbReference type="EC" id="2.7.13.3" evidence="3"/>
<evidence type="ECO:0000313" key="15">
    <source>
        <dbReference type="Proteomes" id="UP000318578"/>
    </source>
</evidence>
<dbReference type="GO" id="GO:0000155">
    <property type="term" value="F:phosphorelay sensor kinase activity"/>
    <property type="evidence" value="ECO:0007669"/>
    <property type="project" value="InterPro"/>
</dbReference>
<dbReference type="Gene3D" id="1.10.287.130">
    <property type="match status" value="1"/>
</dbReference>
<dbReference type="PANTHER" id="PTHR45436">
    <property type="entry name" value="SENSOR HISTIDINE KINASE YKOH"/>
    <property type="match status" value="1"/>
</dbReference>
<accession>A0A558AJ88</accession>
<dbReference type="Pfam" id="PF00512">
    <property type="entry name" value="HisKA"/>
    <property type="match status" value="1"/>
</dbReference>
<evidence type="ECO:0000313" key="14">
    <source>
        <dbReference type="EMBL" id="TVT24327.1"/>
    </source>
</evidence>
<dbReference type="InterPro" id="IPR005467">
    <property type="entry name" value="His_kinase_dom"/>
</dbReference>
<name>A0A558AJ88_9PSEU</name>
<dbReference type="PRINTS" id="PR00344">
    <property type="entry name" value="BCTRLSENSOR"/>
</dbReference>
<evidence type="ECO:0000256" key="9">
    <source>
        <dbReference type="ARBA" id="ARBA00023012"/>
    </source>
</evidence>
<dbReference type="SUPFAM" id="SSF158472">
    <property type="entry name" value="HAMP domain-like"/>
    <property type="match status" value="1"/>
</dbReference>
<dbReference type="CDD" id="cd06225">
    <property type="entry name" value="HAMP"/>
    <property type="match status" value="1"/>
</dbReference>
<keyword evidence="10 11" id="KW-0472">Membrane</keyword>
<dbReference type="SUPFAM" id="SSF55874">
    <property type="entry name" value="ATPase domain of HSP90 chaperone/DNA topoisomerase II/histidine kinase"/>
    <property type="match status" value="1"/>
</dbReference>
<feature type="transmembrane region" description="Helical" evidence="11">
    <location>
        <begin position="156"/>
        <end position="182"/>
    </location>
</feature>
<dbReference type="SMART" id="SM00387">
    <property type="entry name" value="HATPase_c"/>
    <property type="match status" value="1"/>
</dbReference>
<dbReference type="InterPro" id="IPR050428">
    <property type="entry name" value="TCS_sensor_his_kinase"/>
</dbReference>
<keyword evidence="7 14" id="KW-0418">Kinase</keyword>
<keyword evidence="4" id="KW-0597">Phosphoprotein</keyword>
<dbReference type="InterPro" id="IPR036097">
    <property type="entry name" value="HisK_dim/P_sf"/>
</dbReference>
<dbReference type="InterPro" id="IPR004358">
    <property type="entry name" value="Sig_transdc_His_kin-like_C"/>
</dbReference>
<keyword evidence="8 11" id="KW-1133">Transmembrane helix</keyword>
<evidence type="ECO:0000256" key="4">
    <source>
        <dbReference type="ARBA" id="ARBA00022553"/>
    </source>
</evidence>
<comment type="caution">
    <text evidence="14">The sequence shown here is derived from an EMBL/GenBank/DDBJ whole genome shotgun (WGS) entry which is preliminary data.</text>
</comment>
<dbReference type="CDD" id="cd00075">
    <property type="entry name" value="HATPase"/>
    <property type="match status" value="1"/>
</dbReference>
<feature type="domain" description="HAMP" evidence="13">
    <location>
        <begin position="183"/>
        <end position="236"/>
    </location>
</feature>
<evidence type="ECO:0000256" key="2">
    <source>
        <dbReference type="ARBA" id="ARBA00004236"/>
    </source>
</evidence>
<dbReference type="PANTHER" id="PTHR45436:SF5">
    <property type="entry name" value="SENSOR HISTIDINE KINASE TRCS"/>
    <property type="match status" value="1"/>
</dbReference>
<dbReference type="SMART" id="SM00388">
    <property type="entry name" value="HisKA"/>
    <property type="match status" value="1"/>
</dbReference>
<dbReference type="Gene3D" id="6.10.340.10">
    <property type="match status" value="1"/>
</dbReference>
<evidence type="ECO:0000256" key="5">
    <source>
        <dbReference type="ARBA" id="ARBA00022679"/>
    </source>
</evidence>
<keyword evidence="9" id="KW-0902">Two-component regulatory system</keyword>
<proteinExistence type="predicted"/>
<dbReference type="Pfam" id="PF00672">
    <property type="entry name" value="HAMP"/>
    <property type="match status" value="1"/>
</dbReference>
<dbReference type="SUPFAM" id="SSF47384">
    <property type="entry name" value="Homodimeric domain of signal transducing histidine kinase"/>
    <property type="match status" value="1"/>
</dbReference>
<dbReference type="SMART" id="SM00304">
    <property type="entry name" value="HAMP"/>
    <property type="match status" value="1"/>
</dbReference>
<dbReference type="InterPro" id="IPR036890">
    <property type="entry name" value="HATPase_C_sf"/>
</dbReference>
<dbReference type="PROSITE" id="PS50885">
    <property type="entry name" value="HAMP"/>
    <property type="match status" value="1"/>
</dbReference>
<evidence type="ECO:0000256" key="6">
    <source>
        <dbReference type="ARBA" id="ARBA00022692"/>
    </source>
</evidence>
<dbReference type="OrthoDB" id="9786919at2"/>
<dbReference type="PROSITE" id="PS50109">
    <property type="entry name" value="HIS_KIN"/>
    <property type="match status" value="1"/>
</dbReference>
<dbReference type="InterPro" id="IPR003660">
    <property type="entry name" value="HAMP_dom"/>
</dbReference>
<evidence type="ECO:0000256" key="3">
    <source>
        <dbReference type="ARBA" id="ARBA00012438"/>
    </source>
</evidence>
<comment type="subcellular location">
    <subcellularLocation>
        <location evidence="2">Cell membrane</location>
    </subcellularLocation>
</comment>
<dbReference type="EMBL" id="VJZA01000007">
    <property type="protein sequence ID" value="TVT24327.1"/>
    <property type="molecule type" value="Genomic_DNA"/>
</dbReference>
<gene>
    <name evidence="14" type="ORF">FNH06_07115</name>
</gene>
<evidence type="ECO:0000256" key="10">
    <source>
        <dbReference type="ARBA" id="ARBA00023136"/>
    </source>
</evidence>
<dbReference type="InterPro" id="IPR003661">
    <property type="entry name" value="HisK_dim/P_dom"/>
</dbReference>
<keyword evidence="15" id="KW-1185">Reference proteome</keyword>
<evidence type="ECO:0000259" key="13">
    <source>
        <dbReference type="PROSITE" id="PS50885"/>
    </source>
</evidence>